<feature type="transmembrane region" description="Helical" evidence="2">
    <location>
        <begin position="32"/>
        <end position="56"/>
    </location>
</feature>
<accession>A0A9P4RA60</accession>
<feature type="transmembrane region" description="Helical" evidence="2">
    <location>
        <begin position="164"/>
        <end position="182"/>
    </location>
</feature>
<keyword evidence="2" id="KW-0472">Membrane</keyword>
<comment type="caution">
    <text evidence="3">The sequence shown here is derived from an EMBL/GenBank/DDBJ whole genome shotgun (WGS) entry which is preliminary data.</text>
</comment>
<organism evidence="3 4">
    <name type="scientific">Polyplosphaeria fusca</name>
    <dbReference type="NCBI Taxonomy" id="682080"/>
    <lineage>
        <taxon>Eukaryota</taxon>
        <taxon>Fungi</taxon>
        <taxon>Dikarya</taxon>
        <taxon>Ascomycota</taxon>
        <taxon>Pezizomycotina</taxon>
        <taxon>Dothideomycetes</taxon>
        <taxon>Pleosporomycetidae</taxon>
        <taxon>Pleosporales</taxon>
        <taxon>Tetraplosphaeriaceae</taxon>
        <taxon>Polyplosphaeria</taxon>
    </lineage>
</organism>
<gene>
    <name evidence="3" type="ORF">EJ04DRAFT_335520</name>
</gene>
<name>A0A9P4RA60_9PLEO</name>
<evidence type="ECO:0000313" key="4">
    <source>
        <dbReference type="Proteomes" id="UP000799444"/>
    </source>
</evidence>
<evidence type="ECO:0000313" key="3">
    <source>
        <dbReference type="EMBL" id="KAF2739582.1"/>
    </source>
</evidence>
<feature type="region of interest" description="Disordered" evidence="1">
    <location>
        <begin position="263"/>
        <end position="328"/>
    </location>
</feature>
<dbReference type="Proteomes" id="UP000799444">
    <property type="component" value="Unassembled WGS sequence"/>
</dbReference>
<reference evidence="3" key="1">
    <citation type="journal article" date="2020" name="Stud. Mycol.">
        <title>101 Dothideomycetes genomes: a test case for predicting lifestyles and emergence of pathogens.</title>
        <authorList>
            <person name="Haridas S."/>
            <person name="Albert R."/>
            <person name="Binder M."/>
            <person name="Bloem J."/>
            <person name="Labutti K."/>
            <person name="Salamov A."/>
            <person name="Andreopoulos B."/>
            <person name="Baker S."/>
            <person name="Barry K."/>
            <person name="Bills G."/>
            <person name="Bluhm B."/>
            <person name="Cannon C."/>
            <person name="Castanera R."/>
            <person name="Culley D."/>
            <person name="Daum C."/>
            <person name="Ezra D."/>
            <person name="Gonzalez J."/>
            <person name="Henrissat B."/>
            <person name="Kuo A."/>
            <person name="Liang C."/>
            <person name="Lipzen A."/>
            <person name="Lutzoni F."/>
            <person name="Magnuson J."/>
            <person name="Mondo S."/>
            <person name="Nolan M."/>
            <person name="Ohm R."/>
            <person name="Pangilinan J."/>
            <person name="Park H.-J."/>
            <person name="Ramirez L."/>
            <person name="Alfaro M."/>
            <person name="Sun H."/>
            <person name="Tritt A."/>
            <person name="Yoshinaga Y."/>
            <person name="Zwiers L.-H."/>
            <person name="Turgeon B."/>
            <person name="Goodwin S."/>
            <person name="Spatafora J."/>
            <person name="Crous P."/>
            <person name="Grigoriev I."/>
        </authorList>
    </citation>
    <scope>NUCLEOTIDE SEQUENCE</scope>
    <source>
        <strain evidence="3">CBS 125425</strain>
    </source>
</reference>
<dbReference type="AlphaFoldDB" id="A0A9P4RA60"/>
<keyword evidence="2" id="KW-1133">Transmembrane helix</keyword>
<dbReference type="OrthoDB" id="3870692at2759"/>
<feature type="transmembrane region" description="Helical" evidence="2">
    <location>
        <begin position="62"/>
        <end position="81"/>
    </location>
</feature>
<feature type="transmembrane region" description="Helical" evidence="2">
    <location>
        <begin position="123"/>
        <end position="144"/>
    </location>
</feature>
<proteinExistence type="predicted"/>
<sequence>MFFNFMLLYDMTNRQASNGLPYKSHPLYKIRLATIVVDLIGLAFNLLSVAAGDYYYSTPAPFIFALIFLFLSLSFVVWDLVTWAVHKTSSCAATLPAPATSVLAPSQVQLNDGDKYKWPSKRLLVIDIVLAVLLQWLFWAALVTITSSYNNRYGSETIQSYGNLANLVASILHAIAFWKELIARKQEGWLRRLSLSLAARPCDECGHVNTITEEDLDNTVKRHGKQTNARVDPSLSKTILAKWARSLDAQKLADDVERSLANATRAVSEAEDDANEAATPLLVTPEESGTEVGESSKGYGTLSESVSSVPETVVRKKDKGKKRLVEVD</sequence>
<evidence type="ECO:0000256" key="1">
    <source>
        <dbReference type="SAM" id="MobiDB-lite"/>
    </source>
</evidence>
<evidence type="ECO:0000256" key="2">
    <source>
        <dbReference type="SAM" id="Phobius"/>
    </source>
</evidence>
<feature type="compositionally biased region" description="Low complexity" evidence="1">
    <location>
        <begin position="303"/>
        <end position="312"/>
    </location>
</feature>
<dbReference type="EMBL" id="ML996104">
    <property type="protein sequence ID" value="KAF2739582.1"/>
    <property type="molecule type" value="Genomic_DNA"/>
</dbReference>
<keyword evidence="2" id="KW-0812">Transmembrane</keyword>
<keyword evidence="4" id="KW-1185">Reference proteome</keyword>
<protein>
    <submittedName>
        <fullName evidence="3">Uncharacterized protein</fullName>
    </submittedName>
</protein>